<evidence type="ECO:0000256" key="9">
    <source>
        <dbReference type="ARBA" id="ARBA00048048"/>
    </source>
</evidence>
<keyword evidence="5 10" id="KW-0472">Membrane</keyword>
<dbReference type="EC" id="2.3.1.225" evidence="10"/>
<keyword evidence="2 10" id="KW-0808">Transferase</keyword>
<keyword evidence="7" id="KW-0449">Lipoprotein</keyword>
<keyword evidence="13" id="KW-1185">Reference proteome</keyword>
<accession>A0A4V1AE02</accession>
<evidence type="ECO:0000256" key="6">
    <source>
        <dbReference type="ARBA" id="ARBA00023139"/>
    </source>
</evidence>
<evidence type="ECO:0000256" key="4">
    <source>
        <dbReference type="ARBA" id="ARBA00022989"/>
    </source>
</evidence>
<feature type="transmembrane region" description="Helical" evidence="10">
    <location>
        <begin position="240"/>
        <end position="266"/>
    </location>
</feature>
<dbReference type="Proteomes" id="UP000292447">
    <property type="component" value="Chromosome II"/>
</dbReference>
<evidence type="ECO:0000256" key="3">
    <source>
        <dbReference type="ARBA" id="ARBA00022692"/>
    </source>
</evidence>
<feature type="transmembrane region" description="Helical" evidence="10">
    <location>
        <begin position="202"/>
        <end position="225"/>
    </location>
</feature>
<feature type="transmembrane region" description="Helical" evidence="10">
    <location>
        <begin position="61"/>
        <end position="86"/>
    </location>
</feature>
<comment type="similarity">
    <text evidence="10">Belongs to the DHHC palmitoyltransferase family.</text>
</comment>
<comment type="catalytic activity">
    <reaction evidence="9 10">
        <text>L-cysteinyl-[protein] + hexadecanoyl-CoA = S-hexadecanoyl-L-cysteinyl-[protein] + CoA</text>
        <dbReference type="Rhea" id="RHEA:36683"/>
        <dbReference type="Rhea" id="RHEA-COMP:10131"/>
        <dbReference type="Rhea" id="RHEA-COMP:11032"/>
        <dbReference type="ChEBI" id="CHEBI:29950"/>
        <dbReference type="ChEBI" id="CHEBI:57287"/>
        <dbReference type="ChEBI" id="CHEBI:57379"/>
        <dbReference type="ChEBI" id="CHEBI:74151"/>
        <dbReference type="EC" id="2.3.1.225"/>
    </reaction>
</comment>
<organism evidence="12 13">
    <name type="scientific">Metschnikowia aff. pulcherrima</name>
    <dbReference type="NCBI Taxonomy" id="2163413"/>
    <lineage>
        <taxon>Eukaryota</taxon>
        <taxon>Fungi</taxon>
        <taxon>Dikarya</taxon>
        <taxon>Ascomycota</taxon>
        <taxon>Saccharomycotina</taxon>
        <taxon>Pichiomycetes</taxon>
        <taxon>Metschnikowiaceae</taxon>
        <taxon>Metschnikowia</taxon>
    </lineage>
</organism>
<dbReference type="GO" id="GO:0016020">
    <property type="term" value="C:membrane"/>
    <property type="evidence" value="ECO:0007669"/>
    <property type="project" value="UniProtKB-SubCell"/>
</dbReference>
<feature type="domain" description="Palmitoyltransferase DHHC" evidence="11">
    <location>
        <begin position="153"/>
        <end position="276"/>
    </location>
</feature>
<reference evidence="13" key="1">
    <citation type="submission" date="2019-03" db="EMBL/GenBank/DDBJ databases">
        <title>Snf2 controls pulcherriminic acid biosynthesis and connects pigmentation and antifungal activity of the yeast Metschnikowia pulcherrima.</title>
        <authorList>
            <person name="Gore-Lloyd D."/>
            <person name="Sumann I."/>
            <person name="Brachmann A.O."/>
            <person name="Schneeberger K."/>
            <person name="Ortiz-Merino R.A."/>
            <person name="Moreno-Beltran M."/>
            <person name="Schlaefli M."/>
            <person name="Kirner P."/>
            <person name="Santos Kron A."/>
            <person name="Wolfe K.H."/>
            <person name="Piel J."/>
            <person name="Ahrens C.H."/>
            <person name="Henk D."/>
            <person name="Freimoser F.M."/>
        </authorList>
    </citation>
    <scope>NUCLEOTIDE SEQUENCE [LARGE SCALE GENOMIC DNA]</scope>
    <source>
        <strain evidence="13">APC 1.2</strain>
    </source>
</reference>
<dbReference type="InterPro" id="IPR001594">
    <property type="entry name" value="Palmitoyltrfase_DHHC"/>
</dbReference>
<dbReference type="InterPro" id="IPR039859">
    <property type="entry name" value="PFA4/ZDH16/20/ERF2-like"/>
</dbReference>
<dbReference type="PANTHER" id="PTHR12246">
    <property type="entry name" value="PALMITOYLTRANSFERASE ZDHHC16"/>
    <property type="match status" value="1"/>
</dbReference>
<comment type="domain">
    <text evidence="10">The DHHC domain is required for palmitoyltransferase activity.</text>
</comment>
<keyword evidence="4 10" id="KW-1133">Transmembrane helix</keyword>
<dbReference type="STRING" id="2163413.A0A4V1AE02"/>
<dbReference type="GO" id="GO:0019706">
    <property type="term" value="F:protein-cysteine S-palmitoyltransferase activity"/>
    <property type="evidence" value="ECO:0007669"/>
    <property type="project" value="UniProtKB-EC"/>
</dbReference>
<keyword evidence="6" id="KW-0564">Palmitate</keyword>
<evidence type="ECO:0000256" key="7">
    <source>
        <dbReference type="ARBA" id="ARBA00023288"/>
    </source>
</evidence>
<name>A0A4V1AE02_9ASCO</name>
<sequence length="378" mass="43997">MLITQPSIMWIHGGIFSRVSDACYWFLVLFPRFFALGMLLWAEYALVSELYRHFGATAPFFVLLLVISGLFLLCLYTYIMVIYVGAGSPQDYPELRKSVRNSENPYSDNMETDANAENGAEMGSDSLPLNNRLQYPPQEFLTSHTLRNNEPAYRWCSSCEVWKPDRCHHCSTCRKCYLRMDHHCPWFSCCIGYNNHKYFVQVLLYITAFSTAVCAVSTWLLYLFFANEQYLQNTYLSLNLVFLFVISLAFVCAVGCFAGFSVYMVLKNYTTIEFQDEKWSHLSDRTAEYEYDENGKKRPLGHLYDLGMARNWQAIMGRTWLEWILPISVIDTSSVFSKTNGLNFEVHEQVFQKYCYNAQLQEQLNAQLAEYRDRIKGK</sequence>
<keyword evidence="8 10" id="KW-0012">Acyltransferase</keyword>
<dbReference type="PROSITE" id="PS50216">
    <property type="entry name" value="DHHC"/>
    <property type="match status" value="1"/>
</dbReference>
<dbReference type="AlphaFoldDB" id="A0A4V1AE02"/>
<feature type="transmembrane region" description="Helical" evidence="10">
    <location>
        <begin position="22"/>
        <end position="41"/>
    </location>
</feature>
<keyword evidence="3 10" id="KW-0812">Transmembrane</keyword>
<evidence type="ECO:0000256" key="1">
    <source>
        <dbReference type="ARBA" id="ARBA00004141"/>
    </source>
</evidence>
<evidence type="ECO:0000256" key="2">
    <source>
        <dbReference type="ARBA" id="ARBA00022679"/>
    </source>
</evidence>
<proteinExistence type="inferred from homology"/>
<dbReference type="Pfam" id="PF01529">
    <property type="entry name" value="DHHC"/>
    <property type="match status" value="1"/>
</dbReference>
<evidence type="ECO:0000256" key="5">
    <source>
        <dbReference type="ARBA" id="ARBA00023136"/>
    </source>
</evidence>
<evidence type="ECO:0000256" key="8">
    <source>
        <dbReference type="ARBA" id="ARBA00023315"/>
    </source>
</evidence>
<dbReference type="EMBL" id="CP034457">
    <property type="protein sequence ID" value="QBM87503.1"/>
    <property type="molecule type" value="Genomic_DNA"/>
</dbReference>
<evidence type="ECO:0000256" key="10">
    <source>
        <dbReference type="RuleBase" id="RU079119"/>
    </source>
</evidence>
<evidence type="ECO:0000313" key="13">
    <source>
        <dbReference type="Proteomes" id="UP000292447"/>
    </source>
</evidence>
<comment type="subcellular location">
    <subcellularLocation>
        <location evidence="1">Membrane</location>
        <topology evidence="1">Multi-pass membrane protein</topology>
    </subcellularLocation>
</comment>
<evidence type="ECO:0000259" key="11">
    <source>
        <dbReference type="Pfam" id="PF01529"/>
    </source>
</evidence>
<evidence type="ECO:0000313" key="12">
    <source>
        <dbReference type="EMBL" id="QBM87503.1"/>
    </source>
</evidence>
<protein>
    <recommendedName>
        <fullName evidence="10">Palmitoyltransferase</fullName>
        <ecNumber evidence="10">2.3.1.225</ecNumber>
    </recommendedName>
</protein>
<gene>
    <name evidence="12" type="primary">MPUL0B07060</name>
    <name evidence="12" type="ORF">METSCH_B07060</name>
</gene>